<protein>
    <submittedName>
        <fullName evidence="2">Uncharacterized protein</fullName>
    </submittedName>
</protein>
<feature type="transmembrane region" description="Helical" evidence="1">
    <location>
        <begin position="12"/>
        <end position="32"/>
    </location>
</feature>
<organism evidence="2 3">
    <name type="scientific">Sphagnum jensenii</name>
    <dbReference type="NCBI Taxonomy" id="128206"/>
    <lineage>
        <taxon>Eukaryota</taxon>
        <taxon>Viridiplantae</taxon>
        <taxon>Streptophyta</taxon>
        <taxon>Embryophyta</taxon>
        <taxon>Bryophyta</taxon>
        <taxon>Sphagnophytina</taxon>
        <taxon>Sphagnopsida</taxon>
        <taxon>Sphagnales</taxon>
        <taxon>Sphagnaceae</taxon>
        <taxon>Sphagnum</taxon>
    </lineage>
</organism>
<keyword evidence="3" id="KW-1185">Reference proteome</keyword>
<keyword evidence="1" id="KW-0812">Transmembrane</keyword>
<name>A0ABP0WNT9_9BRYO</name>
<feature type="transmembrane region" description="Helical" evidence="1">
    <location>
        <begin position="39"/>
        <end position="59"/>
    </location>
</feature>
<evidence type="ECO:0000313" key="2">
    <source>
        <dbReference type="EMBL" id="CAK9268534.1"/>
    </source>
</evidence>
<dbReference type="EMBL" id="OZ020097">
    <property type="protein sequence ID" value="CAK9268534.1"/>
    <property type="molecule type" value="Genomic_DNA"/>
</dbReference>
<proteinExistence type="predicted"/>
<reference evidence="2 3" key="1">
    <citation type="submission" date="2024-02" db="EMBL/GenBank/DDBJ databases">
        <authorList>
            <consortium name="ELIXIR-Norway"/>
            <consortium name="Elixir Norway"/>
        </authorList>
    </citation>
    <scope>NUCLEOTIDE SEQUENCE [LARGE SCALE GENOMIC DNA]</scope>
</reference>
<accession>A0ABP0WNT9</accession>
<evidence type="ECO:0000313" key="3">
    <source>
        <dbReference type="Proteomes" id="UP001497444"/>
    </source>
</evidence>
<sequence length="88" mass="9589">MASLGELRLRAGPYQILAILLLQICEGVFRVADVLSMTLFYSFLFFSVLVLVLCAAGIVSGTLPANVELAEFEERFHLELLVRGTGGV</sequence>
<keyword evidence="1" id="KW-0472">Membrane</keyword>
<gene>
    <name evidence="2" type="ORF">CSSPJE1EN1_LOCUS14012</name>
</gene>
<dbReference type="Proteomes" id="UP001497444">
    <property type="component" value="Chromosome 2"/>
</dbReference>
<evidence type="ECO:0000256" key="1">
    <source>
        <dbReference type="SAM" id="Phobius"/>
    </source>
</evidence>
<keyword evidence="1" id="KW-1133">Transmembrane helix</keyword>